<dbReference type="OrthoDB" id="21513at2759"/>
<dbReference type="PANTHER" id="PTHR15141">
    <property type="entry name" value="TRANSCRIPTION ELONGATION FACTOR B POLYPEPTIDE 3"/>
    <property type="match status" value="1"/>
</dbReference>
<feature type="compositionally biased region" description="Polar residues" evidence="1">
    <location>
        <begin position="254"/>
        <end position="271"/>
    </location>
</feature>
<gene>
    <name evidence="2" type="primary">pof4</name>
    <name evidence="2" type="ORF">A0H81_04085</name>
</gene>
<dbReference type="Gene3D" id="6.10.250.3180">
    <property type="match status" value="1"/>
</dbReference>
<evidence type="ECO:0000256" key="1">
    <source>
        <dbReference type="SAM" id="MobiDB-lite"/>
    </source>
</evidence>
<dbReference type="Proteomes" id="UP000092993">
    <property type="component" value="Unassembled WGS sequence"/>
</dbReference>
<evidence type="ECO:0000313" key="2">
    <source>
        <dbReference type="EMBL" id="OBZ75759.1"/>
    </source>
</evidence>
<dbReference type="Pfam" id="PF06881">
    <property type="entry name" value="Elongin_A"/>
    <property type="match status" value="1"/>
</dbReference>
<dbReference type="PANTHER" id="PTHR15141:SF76">
    <property type="entry name" value="TRANSCRIPTION ELONGATION FACTOR B POLYPEPTIDE 3"/>
    <property type="match status" value="1"/>
</dbReference>
<organism evidence="2 3">
    <name type="scientific">Grifola frondosa</name>
    <name type="common">Maitake</name>
    <name type="synonym">Polyporus frondosus</name>
    <dbReference type="NCBI Taxonomy" id="5627"/>
    <lineage>
        <taxon>Eukaryota</taxon>
        <taxon>Fungi</taxon>
        <taxon>Dikarya</taxon>
        <taxon>Basidiomycota</taxon>
        <taxon>Agaricomycotina</taxon>
        <taxon>Agaricomycetes</taxon>
        <taxon>Polyporales</taxon>
        <taxon>Grifolaceae</taxon>
        <taxon>Grifola</taxon>
    </lineage>
</organism>
<feature type="region of interest" description="Disordered" evidence="1">
    <location>
        <begin position="125"/>
        <end position="165"/>
    </location>
</feature>
<dbReference type="OMA" id="ELWLKHC"/>
<feature type="compositionally biased region" description="Low complexity" evidence="1">
    <location>
        <begin position="207"/>
        <end position="223"/>
    </location>
</feature>
<accession>A0A1C7MH18</accession>
<proteinExistence type="predicted"/>
<protein>
    <submittedName>
        <fullName evidence="2">Elongin-A</fullName>
    </submittedName>
</protein>
<feature type="compositionally biased region" description="Polar residues" evidence="1">
    <location>
        <begin position="150"/>
        <end position="162"/>
    </location>
</feature>
<dbReference type="STRING" id="5627.A0A1C7MH18"/>
<dbReference type="AlphaFoldDB" id="A0A1C7MH18"/>
<dbReference type="EMBL" id="LUGG01000004">
    <property type="protein sequence ID" value="OBZ75759.1"/>
    <property type="molecule type" value="Genomic_DNA"/>
</dbReference>
<name>A0A1C7MH18_GRIFR</name>
<dbReference type="GO" id="GO:0070449">
    <property type="term" value="C:elongin complex"/>
    <property type="evidence" value="ECO:0007669"/>
    <property type="project" value="InterPro"/>
</dbReference>
<reference evidence="2 3" key="1">
    <citation type="submission" date="2016-03" db="EMBL/GenBank/DDBJ databases">
        <title>Whole genome sequencing of Grifola frondosa 9006-11.</title>
        <authorList>
            <person name="Min B."/>
            <person name="Park H."/>
            <person name="Kim J.-G."/>
            <person name="Cho H."/>
            <person name="Oh Y.-L."/>
            <person name="Kong W.-S."/>
            <person name="Choi I.-G."/>
        </authorList>
    </citation>
    <scope>NUCLEOTIDE SEQUENCE [LARGE SCALE GENOMIC DNA]</scope>
    <source>
        <strain evidence="2 3">9006-11</strain>
    </source>
</reference>
<keyword evidence="3" id="KW-1185">Reference proteome</keyword>
<sequence length="327" mass="36383">MYHDNDLAVRKIPSLVQYCQRVASSHVEGICSLGDGLRFDIIRPILENCSAETLQRLEQASPYIEKDTSDMWKGLCFRSYPLAAQQYESNAIGEPDSWRDQYFVFSAMEAKRLDEVAARLRVQRQEAEERKKESQIKITDRPPPAKRSRWGTSAQPKTLLQKTRSEAARVQKGIYAIHSNPTIPNGKNYRILPSKHSAKLLPPPPASSSSSSGPRVTVTTVTVRRPKLTSPKAVSSTSPSRIAAPSCPAFSSIPRYSQSVPRHTTTSTAQPISPPKPVSISEPRLASQRPSQHSKKDPMASLFMPKHRAHSQLPTQPLSSPVMRSRP</sequence>
<feature type="region of interest" description="Disordered" evidence="1">
    <location>
        <begin position="195"/>
        <end position="327"/>
    </location>
</feature>
<dbReference type="GO" id="GO:0006368">
    <property type="term" value="P:transcription elongation by RNA polymerase II"/>
    <property type="evidence" value="ECO:0007669"/>
    <property type="project" value="InterPro"/>
</dbReference>
<dbReference type="InterPro" id="IPR010684">
    <property type="entry name" value="RNA_pol_II_trans_fac_SIII_A"/>
</dbReference>
<dbReference type="InterPro" id="IPR051870">
    <property type="entry name" value="Elongin-A_domain"/>
</dbReference>
<evidence type="ECO:0000313" key="3">
    <source>
        <dbReference type="Proteomes" id="UP000092993"/>
    </source>
</evidence>
<feature type="compositionally biased region" description="Basic and acidic residues" evidence="1">
    <location>
        <begin position="125"/>
        <end position="140"/>
    </location>
</feature>
<comment type="caution">
    <text evidence="2">The sequence shown here is derived from an EMBL/GenBank/DDBJ whole genome shotgun (WGS) entry which is preliminary data.</text>
</comment>